<dbReference type="Gene3D" id="3.90.1210.10">
    <property type="entry name" value="Antifreeze-like/N-acetylneuraminic acid synthase C-terminal domain"/>
    <property type="match status" value="1"/>
</dbReference>
<dbReference type="GO" id="GO:0016051">
    <property type="term" value="P:carbohydrate biosynthetic process"/>
    <property type="evidence" value="ECO:0007669"/>
    <property type="project" value="InterPro"/>
</dbReference>
<dbReference type="InterPro" id="IPR013132">
    <property type="entry name" value="PseI/NeuA/B-like_N"/>
</dbReference>
<dbReference type="InterPro" id="IPR013785">
    <property type="entry name" value="Aldolase_TIM"/>
</dbReference>
<dbReference type="Pfam" id="PF08666">
    <property type="entry name" value="SAF"/>
    <property type="match status" value="1"/>
</dbReference>
<protein>
    <submittedName>
        <fullName evidence="2">N-acetyl neuramic acid synthetase NeuB</fullName>
    </submittedName>
</protein>
<gene>
    <name evidence="2" type="primary">neuB</name>
    <name evidence="2" type="ORF">sm9_1897</name>
</gene>
<dbReference type="CDD" id="cd11615">
    <property type="entry name" value="SAF_NeuB_like"/>
    <property type="match status" value="1"/>
</dbReference>
<dbReference type="PROSITE" id="PS50844">
    <property type="entry name" value="AFP_LIKE"/>
    <property type="match status" value="1"/>
</dbReference>
<evidence type="ECO:0000313" key="3">
    <source>
        <dbReference type="Proteomes" id="UP000067738"/>
    </source>
</evidence>
<dbReference type="RefSeq" id="WP_058739883.1">
    <property type="nucleotide sequence ID" value="NZ_CP011266.1"/>
</dbReference>
<proteinExistence type="predicted"/>
<keyword evidence="3" id="KW-1185">Reference proteome</keyword>
<dbReference type="GeneID" id="26736851"/>
<dbReference type="EMBL" id="CP011266">
    <property type="protein sequence ID" value="ALT69663.1"/>
    <property type="molecule type" value="Genomic_DNA"/>
</dbReference>
<dbReference type="InterPro" id="IPR006190">
    <property type="entry name" value="SAF_AFP_Neu5Ac"/>
</dbReference>
<sequence>MNIFYKKPFLIADVGVNYYDIAQKEDISEIDAAKLMILEAKKAGVDAVKFESYKTENIISAESTDQFDLFKKYDKFGREEFRELSDYCNELKIRFLSTPLDFESADYLDEFMDIYPISSSDLTNIPFIQYIAKKNKPMLLLTGAATLNEVKQAVRAIEEVSTVDIAIMHSVLAYPTEYKDANLAMIKDLAQSFPDYEIGYSDHTKPDLNMFVLTTAYNYGAGIIEKHFTLDKSLPGNDHNHSMDPEDVMIFKTNIGFLSQISGMKNKQPLICESSSKRESRRSIVLIQDIKKGEKITADLIAFKMPGTGIAPAKINEVIGKTALVDISKDTLIDFDMIG</sequence>
<dbReference type="InterPro" id="IPR051690">
    <property type="entry name" value="PseI-like"/>
</dbReference>
<dbReference type="OrthoDB" id="71219at2157"/>
<dbReference type="AlphaFoldDB" id="A0A0U3CVE1"/>
<dbReference type="PANTHER" id="PTHR42966:SF1">
    <property type="entry name" value="SIALIC ACID SYNTHASE"/>
    <property type="match status" value="1"/>
</dbReference>
<dbReference type="Pfam" id="PF03102">
    <property type="entry name" value="NeuB"/>
    <property type="match status" value="1"/>
</dbReference>
<organism evidence="2 3">
    <name type="scientific">Methanobrevibacter millerae</name>
    <dbReference type="NCBI Taxonomy" id="230361"/>
    <lineage>
        <taxon>Archaea</taxon>
        <taxon>Methanobacteriati</taxon>
        <taxon>Methanobacteriota</taxon>
        <taxon>Methanomada group</taxon>
        <taxon>Methanobacteria</taxon>
        <taxon>Methanobacteriales</taxon>
        <taxon>Methanobacteriaceae</taxon>
        <taxon>Methanobrevibacter</taxon>
    </lineage>
</organism>
<dbReference type="InterPro" id="IPR057736">
    <property type="entry name" value="SAF_PseI/NeuA/NeuB"/>
</dbReference>
<dbReference type="SUPFAM" id="SSF51569">
    <property type="entry name" value="Aldolase"/>
    <property type="match status" value="1"/>
</dbReference>
<name>A0A0U3CVE1_9EURY</name>
<evidence type="ECO:0000313" key="2">
    <source>
        <dbReference type="EMBL" id="ALT69663.1"/>
    </source>
</evidence>
<accession>A0A0U3CVE1</accession>
<dbReference type="SUPFAM" id="SSF51269">
    <property type="entry name" value="AFP III-like domain"/>
    <property type="match status" value="1"/>
</dbReference>
<dbReference type="SMART" id="SM00858">
    <property type="entry name" value="SAF"/>
    <property type="match status" value="1"/>
</dbReference>
<dbReference type="KEGG" id="mmil:sm9_1897"/>
<dbReference type="PATRIC" id="fig|230361.4.peg.1961"/>
<dbReference type="InterPro" id="IPR036732">
    <property type="entry name" value="AFP_Neu5c_C_sf"/>
</dbReference>
<dbReference type="PANTHER" id="PTHR42966">
    <property type="entry name" value="N-ACETYLNEURAMINATE SYNTHASE"/>
    <property type="match status" value="1"/>
</dbReference>
<dbReference type="InterPro" id="IPR013974">
    <property type="entry name" value="SAF"/>
</dbReference>
<feature type="domain" description="AFP-like" evidence="1">
    <location>
        <begin position="283"/>
        <end position="339"/>
    </location>
</feature>
<dbReference type="GO" id="GO:0047444">
    <property type="term" value="F:N-acylneuraminate-9-phosphate synthase activity"/>
    <property type="evidence" value="ECO:0007669"/>
    <property type="project" value="TreeGrafter"/>
</dbReference>
<dbReference type="Proteomes" id="UP000067738">
    <property type="component" value="Chromosome"/>
</dbReference>
<evidence type="ECO:0000259" key="1">
    <source>
        <dbReference type="PROSITE" id="PS50844"/>
    </source>
</evidence>
<dbReference type="Gene3D" id="3.20.20.70">
    <property type="entry name" value="Aldolase class I"/>
    <property type="match status" value="1"/>
</dbReference>
<reference evidence="2 3" key="1">
    <citation type="submission" date="2015-04" db="EMBL/GenBank/DDBJ databases">
        <title>The complete genome sequence of the rumen methanogen Methanobrevibacter millerae SM9.</title>
        <authorList>
            <person name="Leahy S.C."/>
            <person name="Kelly W.J."/>
            <person name="Pacheco D.M."/>
            <person name="Li D."/>
            <person name="Altermann E."/>
            <person name="Attwood G.T."/>
        </authorList>
    </citation>
    <scope>NUCLEOTIDE SEQUENCE [LARGE SCALE GENOMIC DNA]</scope>
    <source>
        <strain evidence="2 3">SM9</strain>
    </source>
</reference>